<protein>
    <recommendedName>
        <fullName evidence="5">NADH:flavin oxidoreductase/NADH oxidase N-terminal domain-containing protein</fullName>
    </recommendedName>
</protein>
<evidence type="ECO:0000313" key="7">
    <source>
        <dbReference type="Proteomes" id="UP001590951"/>
    </source>
</evidence>
<evidence type="ECO:0000256" key="1">
    <source>
        <dbReference type="ARBA" id="ARBA00005979"/>
    </source>
</evidence>
<dbReference type="Gene3D" id="3.20.20.70">
    <property type="entry name" value="Aldolase class I"/>
    <property type="match status" value="1"/>
</dbReference>
<dbReference type="InterPro" id="IPR013785">
    <property type="entry name" value="Aldolase_TIM"/>
</dbReference>
<feature type="domain" description="NADH:flavin oxidoreductase/NADH oxidase N-terminal" evidence="5">
    <location>
        <begin position="42"/>
        <end position="117"/>
    </location>
</feature>
<dbReference type="PANTHER" id="PTHR43656">
    <property type="entry name" value="BINDING OXIDOREDUCTASE, PUTATIVE (AFU_ORTHOLOGUE AFUA_2G08260)-RELATED"/>
    <property type="match status" value="1"/>
</dbReference>
<name>A0ABR4B0E9_9LECA</name>
<dbReference type="EMBL" id="JBHFEH010000036">
    <property type="protein sequence ID" value="KAL2051359.1"/>
    <property type="molecule type" value="Genomic_DNA"/>
</dbReference>
<dbReference type="InterPro" id="IPR001155">
    <property type="entry name" value="OxRdtase_FMN_N"/>
</dbReference>
<proteinExistence type="inferred from homology"/>
<evidence type="ECO:0000256" key="3">
    <source>
        <dbReference type="ARBA" id="ARBA00022643"/>
    </source>
</evidence>
<keyword evidence="2" id="KW-0285">Flavoprotein</keyword>
<dbReference type="Proteomes" id="UP001590951">
    <property type="component" value="Unassembled WGS sequence"/>
</dbReference>
<dbReference type="Pfam" id="PF00724">
    <property type="entry name" value="Oxidored_FMN"/>
    <property type="match status" value="1"/>
</dbReference>
<gene>
    <name evidence="6" type="ORF">ABVK25_008411</name>
</gene>
<evidence type="ECO:0000313" key="6">
    <source>
        <dbReference type="EMBL" id="KAL2051359.1"/>
    </source>
</evidence>
<accession>A0ABR4B0E9</accession>
<evidence type="ECO:0000256" key="4">
    <source>
        <dbReference type="ARBA" id="ARBA00023002"/>
    </source>
</evidence>
<comment type="similarity">
    <text evidence="1">Belongs to the NADH:flavin oxidoreductase/NADH oxidase family.</text>
</comment>
<keyword evidence="7" id="KW-1185">Reference proteome</keyword>
<evidence type="ECO:0000259" key="5">
    <source>
        <dbReference type="Pfam" id="PF00724"/>
    </source>
</evidence>
<dbReference type="InterPro" id="IPR051799">
    <property type="entry name" value="NADH_flavin_oxidoreductase"/>
</dbReference>
<comment type="caution">
    <text evidence="6">The sequence shown here is derived from an EMBL/GenBank/DDBJ whole genome shotgun (WGS) entry which is preliminary data.</text>
</comment>
<organism evidence="6 7">
    <name type="scientific">Lepraria finkii</name>
    <dbReference type="NCBI Taxonomy" id="1340010"/>
    <lineage>
        <taxon>Eukaryota</taxon>
        <taxon>Fungi</taxon>
        <taxon>Dikarya</taxon>
        <taxon>Ascomycota</taxon>
        <taxon>Pezizomycotina</taxon>
        <taxon>Lecanoromycetes</taxon>
        <taxon>OSLEUM clade</taxon>
        <taxon>Lecanoromycetidae</taxon>
        <taxon>Lecanorales</taxon>
        <taxon>Lecanorineae</taxon>
        <taxon>Stereocaulaceae</taxon>
        <taxon>Lepraria</taxon>
    </lineage>
</organism>
<keyword evidence="3" id="KW-0288">FMN</keyword>
<evidence type="ECO:0000256" key="2">
    <source>
        <dbReference type="ARBA" id="ARBA00022630"/>
    </source>
</evidence>
<reference evidence="6 7" key="1">
    <citation type="submission" date="2024-09" db="EMBL/GenBank/DDBJ databases">
        <title>Rethinking Asexuality: The Enigmatic Case of Functional Sexual Genes in Lepraria (Stereocaulaceae).</title>
        <authorList>
            <person name="Doellman M."/>
            <person name="Sun Y."/>
            <person name="Barcenas-Pena A."/>
            <person name="Lumbsch H.T."/>
            <person name="Grewe F."/>
        </authorList>
    </citation>
    <scope>NUCLEOTIDE SEQUENCE [LARGE SCALE GENOMIC DNA]</scope>
    <source>
        <strain evidence="6 7">Grewe 0041</strain>
    </source>
</reference>
<keyword evidence="4" id="KW-0560">Oxidoreductase</keyword>
<sequence length="128" mass="13750">MSPAGAGNRPADMAAVCPSSVPVKLGEGWLNTKALGAILGTPREATLEDIDYAVAAWVRGARLAKEAGFAGCQLHGAHWFLLSRSLSPHTNRRTDDYGGSPEKRVTLLNRLVKEIREICPRPNCLSAK</sequence>
<dbReference type="SUPFAM" id="SSF51395">
    <property type="entry name" value="FMN-linked oxidoreductases"/>
    <property type="match status" value="1"/>
</dbReference>
<dbReference type="PANTHER" id="PTHR43656:SF2">
    <property type="entry name" value="BINDING OXIDOREDUCTASE, PUTATIVE (AFU_ORTHOLOGUE AFUA_2G08260)-RELATED"/>
    <property type="match status" value="1"/>
</dbReference>